<protein>
    <submittedName>
        <fullName evidence="3">Uncharacterized protein LOC111300358 isoform X1</fullName>
    </submittedName>
</protein>
<feature type="region of interest" description="Disordered" evidence="1">
    <location>
        <begin position="1"/>
        <end position="43"/>
    </location>
</feature>
<evidence type="ECO:0000313" key="3">
    <source>
        <dbReference type="RefSeq" id="XP_022751728.1"/>
    </source>
</evidence>
<dbReference type="Proteomes" id="UP000515121">
    <property type="component" value="Unplaced"/>
</dbReference>
<reference evidence="3" key="1">
    <citation type="submission" date="2025-08" db="UniProtKB">
        <authorList>
            <consortium name="RefSeq"/>
        </authorList>
    </citation>
    <scope>IDENTIFICATION</scope>
    <source>
        <tissue evidence="3">Fruit stalk</tissue>
    </source>
</reference>
<dbReference type="AlphaFoldDB" id="A0A6P5ZFV2"/>
<keyword evidence="2" id="KW-1185">Reference proteome</keyword>
<proteinExistence type="predicted"/>
<sequence length="103" mass="11598">MSSTDSYSSPPSVVEDQPPYEEKQKLESENNKDGEGKAFDFNDETSWRLFGDYGDNDDDDPVDEDGSAMNVRLLMKRFGDIRLLSKPAMVLMFHPSLAFLVAV</sequence>
<feature type="compositionally biased region" description="Basic and acidic residues" evidence="1">
    <location>
        <begin position="20"/>
        <end position="40"/>
    </location>
</feature>
<evidence type="ECO:0000256" key="1">
    <source>
        <dbReference type="SAM" id="MobiDB-lite"/>
    </source>
</evidence>
<feature type="compositionally biased region" description="Low complexity" evidence="1">
    <location>
        <begin position="1"/>
        <end position="12"/>
    </location>
</feature>
<name>A0A6P5ZFV2_DURZI</name>
<accession>A0A6P5ZFV2</accession>
<evidence type="ECO:0000313" key="2">
    <source>
        <dbReference type="Proteomes" id="UP000515121"/>
    </source>
</evidence>
<gene>
    <name evidence="3" type="primary">LOC111300358</name>
</gene>
<dbReference type="RefSeq" id="XP_022751728.1">
    <property type="nucleotide sequence ID" value="XM_022895993.1"/>
</dbReference>
<dbReference type="GeneID" id="111300358"/>
<dbReference type="KEGG" id="dzi:111300358"/>
<organism evidence="2 3">
    <name type="scientific">Durio zibethinus</name>
    <name type="common">Durian</name>
    <dbReference type="NCBI Taxonomy" id="66656"/>
    <lineage>
        <taxon>Eukaryota</taxon>
        <taxon>Viridiplantae</taxon>
        <taxon>Streptophyta</taxon>
        <taxon>Embryophyta</taxon>
        <taxon>Tracheophyta</taxon>
        <taxon>Spermatophyta</taxon>
        <taxon>Magnoliopsida</taxon>
        <taxon>eudicotyledons</taxon>
        <taxon>Gunneridae</taxon>
        <taxon>Pentapetalae</taxon>
        <taxon>rosids</taxon>
        <taxon>malvids</taxon>
        <taxon>Malvales</taxon>
        <taxon>Malvaceae</taxon>
        <taxon>Helicteroideae</taxon>
        <taxon>Durio</taxon>
    </lineage>
</organism>